<accession>Q2U8E7</accession>
<evidence type="ECO:0000313" key="2">
    <source>
        <dbReference type="EMBL" id="BAE62168.1"/>
    </source>
</evidence>
<dbReference type="Proteomes" id="UP000006564">
    <property type="component" value="Chromosome 5"/>
</dbReference>
<dbReference type="EMBL" id="BA000053">
    <property type="protein sequence ID" value="BAE62168.1"/>
    <property type="molecule type" value="Genomic_DNA"/>
</dbReference>
<dbReference type="OMA" id="QTILFHW"/>
<dbReference type="EMBL" id="AP007164">
    <property type="protein sequence ID" value="BAE62168.1"/>
    <property type="molecule type" value="Genomic_DNA"/>
</dbReference>
<sequence length="169" mass="18737">MARKYDQTVLFHWLLTISFVLLVKDTRAIAQRAFRSSRTRLSTSGANDRTITIPSNVNASVTAEHQNTPSGSLYPQVEPREEWEDAQGVMDNIEEAPAPDLVSLFSLIISQRTLNEASEQGELADIVNGDDLDFIMNIGFDASPFNHVDPLQFFVADKLTKPGPQAGFI</sequence>
<keyword evidence="1" id="KW-0732">Signal</keyword>
<dbReference type="KEGG" id="aor:AO090701000458"/>
<evidence type="ECO:0000256" key="1">
    <source>
        <dbReference type="SAM" id="SignalP"/>
    </source>
</evidence>
<protein>
    <submittedName>
        <fullName evidence="2">DNA, SC111</fullName>
    </submittedName>
</protein>
<gene>
    <name evidence="2" type="ORF">AO090701000458</name>
</gene>
<dbReference type="HOGENOM" id="CLU_134512_0_0_1"/>
<dbReference type="GeneID" id="5995358"/>
<evidence type="ECO:0000313" key="3">
    <source>
        <dbReference type="Proteomes" id="UP000006564"/>
    </source>
</evidence>
<organism evidence="2 3">
    <name type="scientific">Aspergillus oryzae (strain ATCC 42149 / RIB 40)</name>
    <name type="common">Yellow koji mold</name>
    <dbReference type="NCBI Taxonomy" id="510516"/>
    <lineage>
        <taxon>Eukaryota</taxon>
        <taxon>Fungi</taxon>
        <taxon>Dikarya</taxon>
        <taxon>Ascomycota</taxon>
        <taxon>Pezizomycotina</taxon>
        <taxon>Eurotiomycetes</taxon>
        <taxon>Eurotiomycetidae</taxon>
        <taxon>Eurotiales</taxon>
        <taxon>Aspergillaceae</taxon>
        <taxon>Aspergillus</taxon>
        <taxon>Aspergillus subgen. Circumdati</taxon>
    </lineage>
</organism>
<dbReference type="RefSeq" id="XP_023092147.1">
    <property type="nucleotide sequence ID" value="XM_023237303.1"/>
</dbReference>
<feature type="signal peptide" evidence="1">
    <location>
        <begin position="1"/>
        <end position="30"/>
    </location>
</feature>
<name>Q2U8E7_ASPOR</name>
<dbReference type="AlphaFoldDB" id="Q2U8E7"/>
<feature type="chain" id="PRO_5004216650" evidence="1">
    <location>
        <begin position="31"/>
        <end position="169"/>
    </location>
</feature>
<keyword evidence="3" id="KW-1185">Reference proteome</keyword>
<reference evidence="2 3" key="1">
    <citation type="journal article" date="2005" name="Nature">
        <title>Genome sequencing and analysis of Aspergillus oryzae.</title>
        <authorList>
            <person name="Machida M."/>
            <person name="Asai K."/>
            <person name="Sano M."/>
            <person name="Tanaka T."/>
            <person name="Kumagai T."/>
            <person name="Terai G."/>
            <person name="Kusumoto K."/>
            <person name="Arima T."/>
            <person name="Akita O."/>
            <person name="Kashiwagi Y."/>
            <person name="Abe K."/>
            <person name="Gomi K."/>
            <person name="Horiuchi H."/>
            <person name="Kitamoto K."/>
            <person name="Kobayashi T."/>
            <person name="Takeuchi M."/>
            <person name="Denning D.W."/>
            <person name="Galagan J.E."/>
            <person name="Nierman W.C."/>
            <person name="Yu J."/>
            <person name="Archer D.B."/>
            <person name="Bennett J.W."/>
            <person name="Bhatnagar D."/>
            <person name="Cleveland T.E."/>
            <person name="Fedorova N.D."/>
            <person name="Gotoh O."/>
            <person name="Horikawa H."/>
            <person name="Hosoyama A."/>
            <person name="Ichinomiya M."/>
            <person name="Igarashi R."/>
            <person name="Iwashita K."/>
            <person name="Juvvadi P.R."/>
            <person name="Kato M."/>
            <person name="Kato Y."/>
            <person name="Kin T."/>
            <person name="Kokubun A."/>
            <person name="Maeda H."/>
            <person name="Maeyama N."/>
            <person name="Maruyama J."/>
            <person name="Nagasaki H."/>
            <person name="Nakajima T."/>
            <person name="Oda K."/>
            <person name="Okada K."/>
            <person name="Paulsen I."/>
            <person name="Sakamoto K."/>
            <person name="Sawano T."/>
            <person name="Takahashi M."/>
            <person name="Takase K."/>
            <person name="Terabayashi Y."/>
            <person name="Wortman J."/>
            <person name="Yamada O."/>
            <person name="Yamagata Y."/>
            <person name="Anazawa H."/>
            <person name="Hata Y."/>
            <person name="Koide Y."/>
            <person name="Komori T."/>
            <person name="Koyama Y."/>
            <person name="Minetoki T."/>
            <person name="Suharnan S."/>
            <person name="Tanaka A."/>
            <person name="Isono K."/>
            <person name="Kuhara S."/>
            <person name="Ogasawara N."/>
            <person name="Kikuchi H."/>
        </authorList>
    </citation>
    <scope>NUCLEOTIDE SEQUENCE [LARGE SCALE GENOMIC DNA]</scope>
    <source>
        <strain evidence="3">ATCC 42149 / RIB 40</strain>
    </source>
</reference>
<proteinExistence type="predicted"/>